<evidence type="ECO:0000256" key="7">
    <source>
        <dbReference type="ARBA" id="ARBA00023136"/>
    </source>
</evidence>
<keyword evidence="3" id="KW-0813">Transport</keyword>
<comment type="caution">
    <text evidence="9">The sequence shown here is derived from an EMBL/GenBank/DDBJ whole genome shotgun (WGS) entry which is preliminary data.</text>
</comment>
<dbReference type="Proteomes" id="UP001172911">
    <property type="component" value="Unassembled WGS sequence"/>
</dbReference>
<evidence type="ECO:0000256" key="8">
    <source>
        <dbReference type="SAM" id="Phobius"/>
    </source>
</evidence>
<name>A0AAW7ZA99_9FIRM</name>
<reference evidence="9" key="2">
    <citation type="submission" date="2023-03" db="EMBL/GenBank/DDBJ databases">
        <authorList>
            <person name="Zhang Z."/>
        </authorList>
    </citation>
    <scope>NUCLEOTIDE SEQUENCE</scope>
    <source>
        <strain evidence="9">DSA</strain>
    </source>
</reference>
<evidence type="ECO:0000313" key="9">
    <source>
        <dbReference type="EMBL" id="MDO7786638.1"/>
    </source>
</evidence>
<dbReference type="AlphaFoldDB" id="A0AAW7ZA99"/>
<evidence type="ECO:0000256" key="3">
    <source>
        <dbReference type="ARBA" id="ARBA00022448"/>
    </source>
</evidence>
<protein>
    <submittedName>
        <fullName evidence="9">Endospore germination permease</fullName>
    </submittedName>
</protein>
<feature type="transmembrane region" description="Helical" evidence="8">
    <location>
        <begin position="300"/>
        <end position="317"/>
    </location>
</feature>
<feature type="transmembrane region" description="Helical" evidence="8">
    <location>
        <begin position="329"/>
        <end position="351"/>
    </location>
</feature>
<evidence type="ECO:0000256" key="2">
    <source>
        <dbReference type="ARBA" id="ARBA00007998"/>
    </source>
</evidence>
<gene>
    <name evidence="9" type="ORF">P6N53_05300</name>
</gene>
<sequence>MKTISNRQFAFIVIIFISSTADILLPTMTAILAGRDSWLSVILAAIFASVIVLIQARLVQRFPGKFFPEYARILLGPYLGNLLTVLYLLFLIYISAAIIGEINQISKTVFFMQTPEIILALLQTIAAAYAVFLGIEVVARVIEAAFPIGIFVRVILIFVVYGDLEMSRFLPIFDQGFIPIYQGSLRVTGWLGESMILLFLSHHIQNIKKIGRTMVLSIWFVALILLLGSLSIAYFGPQQAANITFPIFEIIRMFEVGGIRGLDSLIMTFWYSATLFKIIILFYIVVITVKKLTNGQGNTFIFPVALVFTVLPIILFVELSGTMEFLTNTWPGMAMTFELFIPALLLLVAILKKQPRGGV</sequence>
<feature type="transmembrane region" description="Helical" evidence="8">
    <location>
        <begin position="9"/>
        <end position="32"/>
    </location>
</feature>
<keyword evidence="6 8" id="KW-1133">Transmembrane helix</keyword>
<reference evidence="9" key="1">
    <citation type="journal article" date="2023" name="J. Hazard. Mater.">
        <title>Anaerobic biodegradation of pyrene and benzo[a]pyrene by a new sulfate-reducing Desulforamulus aquiferis strain DSA.</title>
        <authorList>
            <person name="Zhang Z."/>
            <person name="Sun J."/>
            <person name="Gong X."/>
            <person name="Wang C."/>
            <person name="Wang H."/>
        </authorList>
    </citation>
    <scope>NUCLEOTIDE SEQUENCE</scope>
    <source>
        <strain evidence="9">DSA</strain>
    </source>
</reference>
<dbReference type="NCBIfam" id="TIGR00912">
    <property type="entry name" value="2A0309"/>
    <property type="match status" value="1"/>
</dbReference>
<feature type="transmembrane region" description="Helical" evidence="8">
    <location>
        <begin position="38"/>
        <end position="58"/>
    </location>
</feature>
<dbReference type="PANTHER" id="PTHR34975">
    <property type="entry name" value="SPORE GERMINATION PROTEIN A2"/>
    <property type="match status" value="1"/>
</dbReference>
<accession>A0AAW7ZA99</accession>
<keyword evidence="7 8" id="KW-0472">Membrane</keyword>
<organism evidence="9 10">
    <name type="scientific">Desulforamulus aquiferis</name>
    <dbReference type="NCBI Taxonomy" id="1397668"/>
    <lineage>
        <taxon>Bacteria</taxon>
        <taxon>Bacillati</taxon>
        <taxon>Bacillota</taxon>
        <taxon>Clostridia</taxon>
        <taxon>Eubacteriales</taxon>
        <taxon>Peptococcaceae</taxon>
        <taxon>Desulforamulus</taxon>
    </lineage>
</organism>
<comment type="similarity">
    <text evidence="2">Belongs to the amino acid-polyamine-organocation (APC) superfamily. Spore germination protein (SGP) (TC 2.A.3.9) family.</text>
</comment>
<evidence type="ECO:0000256" key="1">
    <source>
        <dbReference type="ARBA" id="ARBA00004141"/>
    </source>
</evidence>
<feature type="transmembrane region" description="Helical" evidence="8">
    <location>
        <begin position="213"/>
        <end position="235"/>
    </location>
</feature>
<comment type="subcellular location">
    <subcellularLocation>
        <location evidence="1">Membrane</location>
        <topology evidence="1">Multi-pass membrane protein</topology>
    </subcellularLocation>
</comment>
<dbReference type="GO" id="GO:0009847">
    <property type="term" value="P:spore germination"/>
    <property type="evidence" value="ECO:0007669"/>
    <property type="project" value="InterPro"/>
</dbReference>
<proteinExistence type="inferred from homology"/>
<feature type="transmembrane region" description="Helical" evidence="8">
    <location>
        <begin position="145"/>
        <end position="164"/>
    </location>
</feature>
<dbReference type="GO" id="GO:0016020">
    <property type="term" value="C:membrane"/>
    <property type="evidence" value="ECO:0007669"/>
    <property type="project" value="UniProtKB-SubCell"/>
</dbReference>
<dbReference type="EMBL" id="JARPTC010000006">
    <property type="protein sequence ID" value="MDO7786638.1"/>
    <property type="molecule type" value="Genomic_DNA"/>
</dbReference>
<dbReference type="RefSeq" id="WP_304541706.1">
    <property type="nucleotide sequence ID" value="NZ_JARPTC010000006.1"/>
</dbReference>
<dbReference type="InterPro" id="IPR004761">
    <property type="entry name" value="Spore_GerAB"/>
</dbReference>
<keyword evidence="5 8" id="KW-0812">Transmembrane</keyword>
<keyword evidence="4" id="KW-0309">Germination</keyword>
<evidence type="ECO:0000313" key="10">
    <source>
        <dbReference type="Proteomes" id="UP001172911"/>
    </source>
</evidence>
<evidence type="ECO:0000256" key="5">
    <source>
        <dbReference type="ARBA" id="ARBA00022692"/>
    </source>
</evidence>
<feature type="transmembrane region" description="Helical" evidence="8">
    <location>
        <begin position="78"/>
        <end position="98"/>
    </location>
</feature>
<feature type="transmembrane region" description="Helical" evidence="8">
    <location>
        <begin position="118"/>
        <end position="138"/>
    </location>
</feature>
<keyword evidence="10" id="KW-1185">Reference proteome</keyword>
<feature type="transmembrane region" description="Helical" evidence="8">
    <location>
        <begin position="269"/>
        <end position="288"/>
    </location>
</feature>
<dbReference type="Pfam" id="PF03845">
    <property type="entry name" value="Spore_permease"/>
    <property type="match status" value="1"/>
</dbReference>
<evidence type="ECO:0000256" key="4">
    <source>
        <dbReference type="ARBA" id="ARBA00022544"/>
    </source>
</evidence>
<dbReference type="PANTHER" id="PTHR34975:SF2">
    <property type="entry name" value="SPORE GERMINATION PROTEIN A2"/>
    <property type="match status" value="1"/>
</dbReference>
<evidence type="ECO:0000256" key="6">
    <source>
        <dbReference type="ARBA" id="ARBA00022989"/>
    </source>
</evidence>